<keyword evidence="5" id="KW-0399">Innate immunity</keyword>
<keyword evidence="6" id="KW-0391">Immunity</keyword>
<dbReference type="AlphaFoldDB" id="U5ENE9"/>
<keyword evidence="8" id="KW-0732">Signal</keyword>
<organism evidence="10">
    <name type="scientific">Corethrella appendiculata</name>
    <dbReference type="NCBI Taxonomy" id="1370023"/>
    <lineage>
        <taxon>Eukaryota</taxon>
        <taxon>Metazoa</taxon>
        <taxon>Ecdysozoa</taxon>
        <taxon>Arthropoda</taxon>
        <taxon>Hexapoda</taxon>
        <taxon>Insecta</taxon>
        <taxon>Pterygota</taxon>
        <taxon>Neoptera</taxon>
        <taxon>Endopterygota</taxon>
        <taxon>Diptera</taxon>
        <taxon>Nematocera</taxon>
        <taxon>Culicoidea</taxon>
        <taxon>Chaoboridae</taxon>
        <taxon>Corethrella</taxon>
    </lineage>
</organism>
<comment type="subcellular location">
    <subcellularLocation>
        <location evidence="1">Secreted</location>
    </subcellularLocation>
</comment>
<evidence type="ECO:0000313" key="10">
    <source>
        <dbReference type="EMBL" id="JAB55733.1"/>
    </source>
</evidence>
<protein>
    <submittedName>
        <fullName evidence="10">Putative attacin</fullName>
    </submittedName>
</protein>
<keyword evidence="3" id="KW-0964">Secreted</keyword>
<evidence type="ECO:0000259" key="9">
    <source>
        <dbReference type="Pfam" id="PF03769"/>
    </source>
</evidence>
<evidence type="ECO:0000256" key="4">
    <source>
        <dbReference type="ARBA" id="ARBA00022529"/>
    </source>
</evidence>
<feature type="domain" description="Attacin C-terminal" evidence="9">
    <location>
        <begin position="47"/>
        <end position="118"/>
    </location>
</feature>
<name>U5ENE9_9DIPT</name>
<evidence type="ECO:0000256" key="2">
    <source>
        <dbReference type="ARBA" id="ARBA00007550"/>
    </source>
</evidence>
<comment type="similarity">
    <text evidence="2">Belongs to the attacin/sarcotoxin-2 family.</text>
</comment>
<evidence type="ECO:0000256" key="6">
    <source>
        <dbReference type="ARBA" id="ARBA00022859"/>
    </source>
</evidence>
<keyword evidence="7" id="KW-0044">Antibiotic</keyword>
<feature type="signal peptide" evidence="8">
    <location>
        <begin position="1"/>
        <end position="24"/>
    </location>
</feature>
<dbReference type="InterPro" id="IPR005521">
    <property type="entry name" value="Attacin_C"/>
</dbReference>
<dbReference type="Pfam" id="PF03769">
    <property type="entry name" value="Attacin_C"/>
    <property type="match status" value="1"/>
</dbReference>
<dbReference type="GO" id="GO:0005576">
    <property type="term" value="C:extracellular region"/>
    <property type="evidence" value="ECO:0007669"/>
    <property type="project" value="UniProtKB-SubCell"/>
</dbReference>
<evidence type="ECO:0000256" key="5">
    <source>
        <dbReference type="ARBA" id="ARBA00022588"/>
    </source>
</evidence>
<proteinExistence type="evidence at transcript level"/>
<evidence type="ECO:0000256" key="7">
    <source>
        <dbReference type="ARBA" id="ARBA00023022"/>
    </source>
</evidence>
<dbReference type="GO" id="GO:0042742">
    <property type="term" value="P:defense response to bacterium"/>
    <property type="evidence" value="ECO:0007669"/>
    <property type="project" value="UniProtKB-KW"/>
</dbReference>
<evidence type="ECO:0000256" key="8">
    <source>
        <dbReference type="SAM" id="SignalP"/>
    </source>
</evidence>
<dbReference type="GO" id="GO:0045087">
    <property type="term" value="P:innate immune response"/>
    <property type="evidence" value="ECO:0007669"/>
    <property type="project" value="UniProtKB-KW"/>
</dbReference>
<keyword evidence="4" id="KW-0929">Antimicrobial</keyword>
<dbReference type="EMBL" id="GANO01004138">
    <property type="protein sequence ID" value="JAB55733.1"/>
    <property type="molecule type" value="mRNA"/>
</dbReference>
<sequence length="120" mass="13759">MFLKNSFLILIIVIIFGLINYSEEKVYVLQNSEKFLVDNVKNFNQNIQRKKRQFNINIEANHEEGYGTDFKAEAIASIWKSKNGNTRIDGHATYSKHFGGYSGNGKSKFGGMITFSHNWS</sequence>
<evidence type="ECO:0000256" key="1">
    <source>
        <dbReference type="ARBA" id="ARBA00004613"/>
    </source>
</evidence>
<feature type="chain" id="PRO_5004659909" evidence="8">
    <location>
        <begin position="25"/>
        <end position="120"/>
    </location>
</feature>
<evidence type="ECO:0000256" key="3">
    <source>
        <dbReference type="ARBA" id="ARBA00022525"/>
    </source>
</evidence>
<accession>U5ENE9</accession>
<reference evidence="10" key="1">
    <citation type="journal article" date="2014" name="Insect Biochem. Mol. Biol.">
        <title>An insight into the sialome of the frog biting fly, Corethrella appendiculata.</title>
        <authorList>
            <person name="Ribeiro J.M.C."/>
            <person name="Chagas A.C."/>
            <person name="Pham V.M."/>
            <person name="Lounibos L.P."/>
            <person name="Calvo E."/>
        </authorList>
    </citation>
    <scope>NUCLEOTIDE SEQUENCE</scope>
    <source>
        <tissue evidence="10">Salivary glands</tissue>
    </source>
</reference>